<evidence type="ECO:0000313" key="7">
    <source>
        <dbReference type="Proteomes" id="UP000184275"/>
    </source>
</evidence>
<evidence type="ECO:0000256" key="1">
    <source>
        <dbReference type="ARBA" id="ARBA00006739"/>
    </source>
</evidence>
<dbReference type="EMBL" id="FUWU01000063">
    <property type="protein sequence ID" value="SKA11587.1"/>
    <property type="molecule type" value="Genomic_DNA"/>
</dbReference>
<feature type="domain" description="Glycosyltransferase 2-like" evidence="4">
    <location>
        <begin position="8"/>
        <end position="172"/>
    </location>
</feature>
<evidence type="ECO:0000313" key="8">
    <source>
        <dbReference type="Proteomes" id="UP000190449"/>
    </source>
</evidence>
<evidence type="ECO:0000313" key="5">
    <source>
        <dbReference type="EMBL" id="SHL02090.1"/>
    </source>
</evidence>
<dbReference type="EMBL" id="FRAW01000029">
    <property type="protein sequence ID" value="SHL02090.1"/>
    <property type="molecule type" value="Genomic_DNA"/>
</dbReference>
<dbReference type="GO" id="GO:0009247">
    <property type="term" value="P:glycolipid biosynthetic process"/>
    <property type="evidence" value="ECO:0007669"/>
    <property type="project" value="TreeGrafter"/>
</dbReference>
<sequence>MNYPKSLVIIPTYNEKDNISLIIPAALAQDPCLEVLIVDDGSPDGTGDIVEKMAAENAKVHLLRRPGKMGLGSAYVAGFRWALERDFERVFEMDADFSHNPEDLPRFLAAAEEADLVLGSRYNEKKLGVVNWDWKRLLLSYFANLYTRIVTGLPVKDATGGFKCFRRSALESLDLSGMKSDGYCFQIETTFKIWKKGLRVKEIPIVFTDRIRGVSKMSGGIISEAFFLVLKLRFKRS</sequence>
<dbReference type="PANTHER" id="PTHR43398">
    <property type="entry name" value="DOLICHOL-PHOSPHATE MANNOSYLTRANSFERASE SUBUNIT 1"/>
    <property type="match status" value="1"/>
</dbReference>
<dbReference type="SUPFAM" id="SSF53448">
    <property type="entry name" value="Nucleotide-diphospho-sugar transferases"/>
    <property type="match status" value="1"/>
</dbReference>
<keyword evidence="3 5" id="KW-0808">Transferase</keyword>
<evidence type="ECO:0000256" key="3">
    <source>
        <dbReference type="ARBA" id="ARBA00022679"/>
    </source>
</evidence>
<protein>
    <submittedName>
        <fullName evidence="5">Dolichol-phosphate mannosyltransferase</fullName>
    </submittedName>
</protein>
<dbReference type="FunFam" id="3.90.550.10:FF:000122">
    <property type="entry name" value="Dolichol-phosphate mannosyltransferase subunit 1"/>
    <property type="match status" value="1"/>
</dbReference>
<name>A0A1M6X7W4_9BACT</name>
<accession>A0A1M6X7W4</accession>
<dbReference type="Gene3D" id="3.90.550.10">
    <property type="entry name" value="Spore Coat Polysaccharide Biosynthesis Protein SpsA, Chain A"/>
    <property type="match status" value="1"/>
</dbReference>
<keyword evidence="7" id="KW-1185">Reference proteome</keyword>
<proteinExistence type="inferred from homology"/>
<evidence type="ECO:0000259" key="4">
    <source>
        <dbReference type="Pfam" id="PF00535"/>
    </source>
</evidence>
<keyword evidence="2 5" id="KW-0328">Glycosyltransferase</keyword>
<dbReference type="CDD" id="cd06442">
    <property type="entry name" value="DPM1_like"/>
    <property type="match status" value="1"/>
</dbReference>
<dbReference type="RefSeq" id="WP_073305579.1">
    <property type="nucleotide sequence ID" value="NZ_FRAW01000029.1"/>
</dbReference>
<dbReference type="Pfam" id="PF00535">
    <property type="entry name" value="Glycos_transf_2"/>
    <property type="match status" value="1"/>
</dbReference>
<dbReference type="InterPro" id="IPR029044">
    <property type="entry name" value="Nucleotide-diphossugar_trans"/>
</dbReference>
<reference evidence="7" key="2">
    <citation type="submission" date="2016-11" db="EMBL/GenBank/DDBJ databases">
        <authorList>
            <person name="Varghese N."/>
            <person name="Submissions S."/>
        </authorList>
    </citation>
    <scope>NUCLEOTIDE SEQUENCE [LARGE SCALE GENOMIC DNA]</scope>
    <source>
        <strain evidence="7">UWOS</strain>
    </source>
</reference>
<dbReference type="STRING" id="28122.SAMN02745108_02577"/>
<dbReference type="Proteomes" id="UP000184275">
    <property type="component" value="Unassembled WGS sequence"/>
</dbReference>
<reference evidence="6 8" key="3">
    <citation type="submission" date="2017-02" db="EMBL/GenBank/DDBJ databases">
        <authorList>
            <person name="Peterson S.W."/>
        </authorList>
    </citation>
    <scope>NUCLEOTIDE SEQUENCE [LARGE SCALE GENOMIC DNA]</scope>
    <source>
        <strain evidence="6 8">ATCC 43854</strain>
    </source>
</reference>
<organism evidence="5 7">
    <name type="scientific">Fibrobacter intestinalis</name>
    <dbReference type="NCBI Taxonomy" id="28122"/>
    <lineage>
        <taxon>Bacteria</taxon>
        <taxon>Pseudomonadati</taxon>
        <taxon>Fibrobacterota</taxon>
        <taxon>Fibrobacteria</taxon>
        <taxon>Fibrobacterales</taxon>
        <taxon>Fibrobacteraceae</taxon>
        <taxon>Fibrobacter</taxon>
    </lineage>
</organism>
<accession>A0A1T4R6R7</accession>
<dbReference type="Proteomes" id="UP000190449">
    <property type="component" value="Unassembled WGS sequence"/>
</dbReference>
<gene>
    <name evidence="6" type="ORF">SAMN02745108_02577</name>
    <name evidence="5" type="ORF">SAMN05720469_12924</name>
</gene>
<dbReference type="InterPro" id="IPR039528">
    <property type="entry name" value="DPM1-like"/>
</dbReference>
<comment type="similarity">
    <text evidence="1">Belongs to the glycosyltransferase 2 family.</text>
</comment>
<dbReference type="GO" id="GO:0016020">
    <property type="term" value="C:membrane"/>
    <property type="evidence" value="ECO:0007669"/>
    <property type="project" value="GOC"/>
</dbReference>
<dbReference type="PANTHER" id="PTHR43398:SF1">
    <property type="entry name" value="DOLICHOL-PHOSPHATE MANNOSYLTRANSFERASE SUBUNIT 1"/>
    <property type="match status" value="1"/>
</dbReference>
<dbReference type="GO" id="GO:0004582">
    <property type="term" value="F:dolichyl-phosphate beta-D-mannosyltransferase activity"/>
    <property type="evidence" value="ECO:0007669"/>
    <property type="project" value="InterPro"/>
</dbReference>
<dbReference type="InterPro" id="IPR001173">
    <property type="entry name" value="Glyco_trans_2-like"/>
</dbReference>
<reference evidence="5" key="1">
    <citation type="submission" date="2016-11" db="EMBL/GenBank/DDBJ databases">
        <authorList>
            <person name="Jaros S."/>
            <person name="Januszkiewicz K."/>
            <person name="Wedrychowicz H."/>
        </authorList>
    </citation>
    <scope>NUCLEOTIDE SEQUENCE [LARGE SCALE GENOMIC DNA]</scope>
    <source>
        <strain evidence="5">UWOS</strain>
    </source>
</reference>
<evidence type="ECO:0000313" key="6">
    <source>
        <dbReference type="EMBL" id="SKA11587.1"/>
    </source>
</evidence>
<evidence type="ECO:0000256" key="2">
    <source>
        <dbReference type="ARBA" id="ARBA00022676"/>
    </source>
</evidence>
<dbReference type="AlphaFoldDB" id="A0A1M6X7W4"/>